<keyword evidence="4" id="KW-0378">Hydrolase</keyword>
<dbReference type="InterPro" id="IPR019363">
    <property type="entry name" value="LDAH"/>
</dbReference>
<dbReference type="PANTHER" id="PTHR13390">
    <property type="entry name" value="LIPASE"/>
    <property type="match status" value="1"/>
</dbReference>
<comment type="subcellular location">
    <subcellularLocation>
        <location evidence="1">Lipid droplet</location>
    </subcellularLocation>
</comment>
<keyword evidence="3" id="KW-0551">Lipid droplet</keyword>
<accession>A0ABR3PEC5</accession>
<evidence type="ECO:0000256" key="1">
    <source>
        <dbReference type="ARBA" id="ARBA00004502"/>
    </source>
</evidence>
<keyword evidence="5" id="KW-0812">Transmembrane</keyword>
<keyword evidence="7" id="KW-1185">Reference proteome</keyword>
<evidence type="ECO:0000313" key="6">
    <source>
        <dbReference type="EMBL" id="KAL1304481.1"/>
    </source>
</evidence>
<dbReference type="RefSeq" id="XP_069200756.1">
    <property type="nucleotide sequence ID" value="XM_069342947.1"/>
</dbReference>
<dbReference type="PANTHER" id="PTHR13390:SF0">
    <property type="entry name" value="LIPID DROPLET-ASSOCIATED HYDROLASE"/>
    <property type="match status" value="1"/>
</dbReference>
<dbReference type="EMBL" id="JBFMKM010000008">
    <property type="protein sequence ID" value="KAL1304481.1"/>
    <property type="molecule type" value="Genomic_DNA"/>
</dbReference>
<protein>
    <recommendedName>
        <fullName evidence="8">Lipid droplet-associated hydrolase</fullName>
    </recommendedName>
</protein>
<evidence type="ECO:0000256" key="4">
    <source>
        <dbReference type="ARBA" id="ARBA00022801"/>
    </source>
</evidence>
<dbReference type="Pfam" id="PF10230">
    <property type="entry name" value="LIDHydrolase"/>
    <property type="match status" value="1"/>
</dbReference>
<dbReference type="GeneID" id="95977172"/>
<evidence type="ECO:0000256" key="2">
    <source>
        <dbReference type="ARBA" id="ARBA00008300"/>
    </source>
</evidence>
<organism evidence="6 7">
    <name type="scientific">Neodothiora populina</name>
    <dbReference type="NCBI Taxonomy" id="2781224"/>
    <lineage>
        <taxon>Eukaryota</taxon>
        <taxon>Fungi</taxon>
        <taxon>Dikarya</taxon>
        <taxon>Ascomycota</taxon>
        <taxon>Pezizomycotina</taxon>
        <taxon>Dothideomycetes</taxon>
        <taxon>Dothideomycetidae</taxon>
        <taxon>Dothideales</taxon>
        <taxon>Dothioraceae</taxon>
        <taxon>Neodothiora</taxon>
    </lineage>
</organism>
<name>A0ABR3PEC5_9PEZI</name>
<dbReference type="Proteomes" id="UP001562354">
    <property type="component" value="Unassembled WGS sequence"/>
</dbReference>
<keyword evidence="5" id="KW-1133">Transmembrane helix</keyword>
<keyword evidence="5" id="KW-0472">Membrane</keyword>
<comment type="similarity">
    <text evidence="2">Belongs to the AB hydrolase superfamily. LDAH family.</text>
</comment>
<dbReference type="InterPro" id="IPR029058">
    <property type="entry name" value="AB_hydrolase_fold"/>
</dbReference>
<evidence type="ECO:0000256" key="5">
    <source>
        <dbReference type="SAM" id="Phobius"/>
    </source>
</evidence>
<dbReference type="Gene3D" id="3.40.50.1820">
    <property type="entry name" value="alpha/beta hydrolase"/>
    <property type="match status" value="1"/>
</dbReference>
<feature type="transmembrane region" description="Helical" evidence="5">
    <location>
        <begin position="179"/>
        <end position="204"/>
    </location>
</feature>
<evidence type="ECO:0000313" key="7">
    <source>
        <dbReference type="Proteomes" id="UP001562354"/>
    </source>
</evidence>
<evidence type="ECO:0008006" key="8">
    <source>
        <dbReference type="Google" id="ProtNLM"/>
    </source>
</evidence>
<gene>
    <name evidence="6" type="ORF">AAFC00_003471</name>
</gene>
<reference evidence="6 7" key="1">
    <citation type="submission" date="2024-07" db="EMBL/GenBank/DDBJ databases">
        <title>Draft sequence of the Neodothiora populina.</title>
        <authorList>
            <person name="Drown D.D."/>
            <person name="Schuette U.S."/>
            <person name="Buechlein A.B."/>
            <person name="Rusch D.R."/>
            <person name="Winton L.W."/>
            <person name="Adams G.A."/>
        </authorList>
    </citation>
    <scope>NUCLEOTIDE SEQUENCE [LARGE SCALE GENOMIC DNA]</scope>
    <source>
        <strain evidence="6 7">CPC 39397</strain>
    </source>
</reference>
<sequence length="362" mass="39657">MSTSPLEDCISLRTEEKTTTTSDNDKRLLVWFITGNPGLIEYYRTFLTLVFDSLRSTYSDHSIHVTGISLAGFETTSTSSASGPRNLEDQINYIDVKLAEAVPATIAKGKGQDSEGSGATRVILIGHSVGAYILLEALRRQKTRCAAGYGHGSRVKYIGGICLFPTITHIAKSSSGRKFSLLSALVPLFPLVVGLLSNLIFSWLPSIALHKLVAFVTGMTREAAVVTTSFLQSRNGVRQSLALAEDEMRTITADRWDDELWSVVPATVGDTGHDRPQDNVSKLFFLFGRNDHWVADETRDEIIAARGAAMAVSSQGATDNKDHRPLMEIDDSGIPHGFCIKHNEPVAQKVLGYINHTIAEYW</sequence>
<comment type="caution">
    <text evidence="6">The sequence shown here is derived from an EMBL/GenBank/DDBJ whole genome shotgun (WGS) entry which is preliminary data.</text>
</comment>
<dbReference type="SUPFAM" id="SSF53474">
    <property type="entry name" value="alpha/beta-Hydrolases"/>
    <property type="match status" value="1"/>
</dbReference>
<proteinExistence type="inferred from homology"/>
<evidence type="ECO:0000256" key="3">
    <source>
        <dbReference type="ARBA" id="ARBA00022677"/>
    </source>
</evidence>